<reference evidence="2" key="1">
    <citation type="submission" date="2006-10" db="EMBL/GenBank/DDBJ databases">
        <authorList>
            <person name="Amadeo P."/>
            <person name="Zhao Q."/>
            <person name="Wortman J."/>
            <person name="Fraser-Liggett C."/>
            <person name="Carlton J."/>
        </authorList>
    </citation>
    <scope>NUCLEOTIDE SEQUENCE</scope>
    <source>
        <strain evidence="2">G3</strain>
    </source>
</reference>
<keyword evidence="1" id="KW-0812">Transmembrane</keyword>
<feature type="transmembrane region" description="Helical" evidence="1">
    <location>
        <begin position="53"/>
        <end position="70"/>
    </location>
</feature>
<protein>
    <submittedName>
        <fullName evidence="2">Uncharacterized protein</fullName>
    </submittedName>
</protein>
<evidence type="ECO:0000313" key="2">
    <source>
        <dbReference type="EMBL" id="EAY23278.1"/>
    </source>
</evidence>
<keyword evidence="1" id="KW-0472">Membrane</keyword>
<dbReference type="KEGG" id="tva:5468840"/>
<evidence type="ECO:0000256" key="1">
    <source>
        <dbReference type="SAM" id="Phobius"/>
    </source>
</evidence>
<dbReference type="InParanoid" id="A2D8M9"/>
<dbReference type="AlphaFoldDB" id="A2D8M9"/>
<dbReference type="SMR" id="A2D8M9"/>
<reference evidence="2" key="2">
    <citation type="journal article" date="2007" name="Science">
        <title>Draft genome sequence of the sexually transmitted pathogen Trichomonas vaginalis.</title>
        <authorList>
            <person name="Carlton J.M."/>
            <person name="Hirt R.P."/>
            <person name="Silva J.C."/>
            <person name="Delcher A.L."/>
            <person name="Schatz M."/>
            <person name="Zhao Q."/>
            <person name="Wortman J.R."/>
            <person name="Bidwell S.L."/>
            <person name="Alsmark U.C.M."/>
            <person name="Besteiro S."/>
            <person name="Sicheritz-Ponten T."/>
            <person name="Noel C.J."/>
            <person name="Dacks J.B."/>
            <person name="Foster P.G."/>
            <person name="Simillion C."/>
            <person name="Van de Peer Y."/>
            <person name="Miranda-Saavedra D."/>
            <person name="Barton G.J."/>
            <person name="Westrop G.D."/>
            <person name="Mueller S."/>
            <person name="Dessi D."/>
            <person name="Fiori P.L."/>
            <person name="Ren Q."/>
            <person name="Paulsen I."/>
            <person name="Zhang H."/>
            <person name="Bastida-Corcuera F.D."/>
            <person name="Simoes-Barbosa A."/>
            <person name="Brown M.T."/>
            <person name="Hayes R.D."/>
            <person name="Mukherjee M."/>
            <person name="Okumura C.Y."/>
            <person name="Schneider R."/>
            <person name="Smith A.J."/>
            <person name="Vanacova S."/>
            <person name="Villalvazo M."/>
            <person name="Haas B.J."/>
            <person name="Pertea M."/>
            <person name="Feldblyum T.V."/>
            <person name="Utterback T.R."/>
            <person name="Shu C.L."/>
            <person name="Osoegawa K."/>
            <person name="de Jong P.J."/>
            <person name="Hrdy I."/>
            <person name="Horvathova L."/>
            <person name="Zubacova Z."/>
            <person name="Dolezal P."/>
            <person name="Malik S.B."/>
            <person name="Logsdon J.M. Jr."/>
            <person name="Henze K."/>
            <person name="Gupta A."/>
            <person name="Wang C.C."/>
            <person name="Dunne R.L."/>
            <person name="Upcroft J.A."/>
            <person name="Upcroft P."/>
            <person name="White O."/>
            <person name="Salzberg S.L."/>
            <person name="Tang P."/>
            <person name="Chiu C.-H."/>
            <person name="Lee Y.-S."/>
            <person name="Embley T.M."/>
            <person name="Coombs G.H."/>
            <person name="Mottram J.C."/>
            <person name="Tachezy J."/>
            <person name="Fraser-Liggett C.M."/>
            <person name="Johnson P.J."/>
        </authorList>
    </citation>
    <scope>NUCLEOTIDE SEQUENCE [LARGE SCALE GENOMIC DNA]</scope>
    <source>
        <strain evidence="2">G3</strain>
    </source>
</reference>
<evidence type="ECO:0000313" key="3">
    <source>
        <dbReference type="Proteomes" id="UP000001542"/>
    </source>
</evidence>
<name>A2D8M9_TRIV3</name>
<organism evidence="2 3">
    <name type="scientific">Trichomonas vaginalis (strain ATCC PRA-98 / G3)</name>
    <dbReference type="NCBI Taxonomy" id="412133"/>
    <lineage>
        <taxon>Eukaryota</taxon>
        <taxon>Metamonada</taxon>
        <taxon>Parabasalia</taxon>
        <taxon>Trichomonadida</taxon>
        <taxon>Trichomonadidae</taxon>
        <taxon>Trichomonas</taxon>
    </lineage>
</organism>
<keyword evidence="1" id="KW-1133">Transmembrane helix</keyword>
<sequence length="115" mass="13262">MWTPILFKIINPSDIADAPHHDLKEISSWFATIVLVISNLYNSAISSVLEKRFLGICTNMFIFMFLFYLFLSIPDYFLGLLIMNLLALVPFYMLKFDSCKACVTKRFCGKCEKAE</sequence>
<dbReference type="Proteomes" id="UP000001542">
    <property type="component" value="Unassembled WGS sequence"/>
</dbReference>
<dbReference type="RefSeq" id="XP_001584264.1">
    <property type="nucleotide sequence ID" value="XM_001584214.1"/>
</dbReference>
<gene>
    <name evidence="2" type="ORF">TVAG_185860</name>
</gene>
<dbReference type="EMBL" id="DS113179">
    <property type="protein sequence ID" value="EAY23278.1"/>
    <property type="molecule type" value="Genomic_DNA"/>
</dbReference>
<keyword evidence="3" id="KW-1185">Reference proteome</keyword>
<feature type="transmembrane region" description="Helical" evidence="1">
    <location>
        <begin position="76"/>
        <end position="94"/>
    </location>
</feature>
<proteinExistence type="predicted"/>
<feature type="transmembrane region" description="Helical" evidence="1">
    <location>
        <begin position="26"/>
        <end position="41"/>
    </location>
</feature>
<dbReference type="VEuPathDB" id="TrichDB:TVAG_185860"/>
<accession>A2D8M9</accession>
<dbReference type="VEuPathDB" id="TrichDB:TVAGG3_0392340"/>